<dbReference type="Proteomes" id="UP000315540">
    <property type="component" value="Unassembled WGS sequence"/>
</dbReference>
<dbReference type="InterPro" id="IPR050363">
    <property type="entry name" value="MIP/Aquaporin"/>
</dbReference>
<keyword evidence="10" id="KW-1185">Reference proteome</keyword>
<dbReference type="InterPro" id="IPR022357">
    <property type="entry name" value="MIP_CS"/>
</dbReference>
<comment type="subcellular location">
    <subcellularLocation>
        <location evidence="1">Membrane</location>
        <topology evidence="1">Multi-pass membrane protein</topology>
    </subcellularLocation>
</comment>
<dbReference type="EMBL" id="VFWZ01000002">
    <property type="protein sequence ID" value="TPN87063.1"/>
    <property type="molecule type" value="Genomic_DNA"/>
</dbReference>
<feature type="transmembrane region" description="Helical" evidence="8">
    <location>
        <begin position="6"/>
        <end position="29"/>
    </location>
</feature>
<feature type="transmembrane region" description="Helical" evidence="8">
    <location>
        <begin position="166"/>
        <end position="188"/>
    </location>
</feature>
<proteinExistence type="inferred from homology"/>
<keyword evidence="3 7" id="KW-0813">Transport</keyword>
<dbReference type="RefSeq" id="WP_140591154.1">
    <property type="nucleotide sequence ID" value="NZ_VFWZ01000002.1"/>
</dbReference>
<dbReference type="InterPro" id="IPR023271">
    <property type="entry name" value="Aquaporin-like"/>
</dbReference>
<dbReference type="PANTHER" id="PTHR43829:SF9">
    <property type="entry name" value="AQUAPORIN-9"/>
    <property type="match status" value="1"/>
</dbReference>
<organism evidence="9 10">
    <name type="scientific">Aquimarina algicola</name>
    <dbReference type="NCBI Taxonomy" id="2589995"/>
    <lineage>
        <taxon>Bacteria</taxon>
        <taxon>Pseudomonadati</taxon>
        <taxon>Bacteroidota</taxon>
        <taxon>Flavobacteriia</taxon>
        <taxon>Flavobacteriales</taxon>
        <taxon>Flavobacteriaceae</taxon>
        <taxon>Aquimarina</taxon>
    </lineage>
</organism>
<accession>A0A504JHA5</accession>
<dbReference type="OrthoDB" id="9807293at2"/>
<feature type="transmembrane region" description="Helical" evidence="8">
    <location>
        <begin position="41"/>
        <end position="64"/>
    </location>
</feature>
<evidence type="ECO:0000256" key="1">
    <source>
        <dbReference type="ARBA" id="ARBA00004141"/>
    </source>
</evidence>
<dbReference type="PROSITE" id="PS00221">
    <property type="entry name" value="MIP"/>
    <property type="match status" value="1"/>
</dbReference>
<dbReference type="Gene3D" id="1.20.1080.10">
    <property type="entry name" value="Glycerol uptake facilitator protein"/>
    <property type="match status" value="1"/>
</dbReference>
<dbReference type="PRINTS" id="PR00783">
    <property type="entry name" value="MINTRINSICP"/>
</dbReference>
<dbReference type="AlphaFoldDB" id="A0A504JHA5"/>
<keyword evidence="5 8" id="KW-1133">Transmembrane helix</keyword>
<dbReference type="InterPro" id="IPR000425">
    <property type="entry name" value="MIP"/>
</dbReference>
<dbReference type="SUPFAM" id="SSF81338">
    <property type="entry name" value="Aquaporin-like"/>
    <property type="match status" value="1"/>
</dbReference>
<dbReference type="GO" id="GO:0015254">
    <property type="term" value="F:glycerol channel activity"/>
    <property type="evidence" value="ECO:0007669"/>
    <property type="project" value="TreeGrafter"/>
</dbReference>
<evidence type="ECO:0000313" key="9">
    <source>
        <dbReference type="EMBL" id="TPN87063.1"/>
    </source>
</evidence>
<comment type="similarity">
    <text evidence="2 7">Belongs to the MIP/aquaporin (TC 1.A.8) family.</text>
</comment>
<dbReference type="PANTHER" id="PTHR43829">
    <property type="entry name" value="AQUAPORIN OR AQUAGLYCEROPORIN RELATED"/>
    <property type="match status" value="1"/>
</dbReference>
<evidence type="ECO:0000256" key="8">
    <source>
        <dbReference type="SAM" id="Phobius"/>
    </source>
</evidence>
<evidence type="ECO:0000256" key="5">
    <source>
        <dbReference type="ARBA" id="ARBA00022989"/>
    </source>
</evidence>
<dbReference type="GO" id="GO:0005886">
    <property type="term" value="C:plasma membrane"/>
    <property type="evidence" value="ECO:0007669"/>
    <property type="project" value="TreeGrafter"/>
</dbReference>
<evidence type="ECO:0000256" key="7">
    <source>
        <dbReference type="RuleBase" id="RU000477"/>
    </source>
</evidence>
<protein>
    <submittedName>
        <fullName evidence="9">Aquaporin family protein</fullName>
    </submittedName>
</protein>
<comment type="caution">
    <text evidence="9">The sequence shown here is derived from an EMBL/GenBank/DDBJ whole genome shotgun (WGS) entry which is preliminary data.</text>
</comment>
<reference evidence="9 10" key="1">
    <citation type="submission" date="2019-06" db="EMBL/GenBank/DDBJ databases">
        <authorList>
            <person name="Meng X."/>
        </authorList>
    </citation>
    <scope>NUCLEOTIDE SEQUENCE [LARGE SCALE GENOMIC DNA]</scope>
    <source>
        <strain evidence="9 10">M625</strain>
    </source>
</reference>
<gene>
    <name evidence="9" type="ORF">FHK87_05580</name>
</gene>
<name>A0A504JHA5_9FLAO</name>
<feature type="transmembrane region" description="Helical" evidence="8">
    <location>
        <begin position="213"/>
        <end position="237"/>
    </location>
</feature>
<feature type="transmembrane region" description="Helical" evidence="8">
    <location>
        <begin position="84"/>
        <end position="104"/>
    </location>
</feature>
<keyword evidence="6 8" id="KW-0472">Membrane</keyword>
<evidence type="ECO:0000256" key="6">
    <source>
        <dbReference type="ARBA" id="ARBA00023136"/>
    </source>
</evidence>
<evidence type="ECO:0000256" key="2">
    <source>
        <dbReference type="ARBA" id="ARBA00006175"/>
    </source>
</evidence>
<dbReference type="Pfam" id="PF00230">
    <property type="entry name" value="MIP"/>
    <property type="match status" value="1"/>
</dbReference>
<keyword evidence="4 7" id="KW-0812">Transmembrane</keyword>
<evidence type="ECO:0000256" key="3">
    <source>
        <dbReference type="ARBA" id="ARBA00022448"/>
    </source>
</evidence>
<feature type="transmembrane region" description="Helical" evidence="8">
    <location>
        <begin position="136"/>
        <end position="154"/>
    </location>
</feature>
<evidence type="ECO:0000313" key="10">
    <source>
        <dbReference type="Proteomes" id="UP000315540"/>
    </source>
</evidence>
<evidence type="ECO:0000256" key="4">
    <source>
        <dbReference type="ARBA" id="ARBA00022692"/>
    </source>
</evidence>
<sequence length="240" mass="24632">MEINVLLGEFFGTMILVLLGNGVVANCLLGKSKANGSGWMVISSGWAFAVLVGVFVALAFGAPAHINPAVTIGFAVSSGDFSNVLPFVLSQFFGAAFGAFLVYFHFGPHWKETKDEGLILACFSTGPAIRKKGANILSETIATFVLVLGVAAIFDSSGSLAPGLGPFLVAGLVWGIGLSLGGTTGYAVNPARDLAPRIIHAILPIPGKGSSDFGYSLVPVVGPILGGVAAGVFIMLFPVF</sequence>